<dbReference type="SUPFAM" id="SSF52540">
    <property type="entry name" value="P-loop containing nucleoside triphosphate hydrolases"/>
    <property type="match status" value="1"/>
</dbReference>
<dbReference type="GeneID" id="55512921"/>
<organism evidence="1 3">
    <name type="scientific">Xanthomonas hortorum pv. vitians</name>
    <dbReference type="NCBI Taxonomy" id="83224"/>
    <lineage>
        <taxon>Bacteria</taxon>
        <taxon>Pseudomonadati</taxon>
        <taxon>Pseudomonadota</taxon>
        <taxon>Gammaproteobacteria</taxon>
        <taxon>Lysobacterales</taxon>
        <taxon>Lysobacteraceae</taxon>
        <taxon>Xanthomonas</taxon>
    </lineage>
</organism>
<name>A0A6V7CZB0_9XANT</name>
<dbReference type="Proteomes" id="UP000515406">
    <property type="component" value="Chromosome"/>
</dbReference>
<evidence type="ECO:0000313" key="3">
    <source>
        <dbReference type="Proteomes" id="UP000515406"/>
    </source>
</evidence>
<keyword evidence="3" id="KW-1185">Reference proteome</keyword>
<proteinExistence type="predicted"/>
<evidence type="ECO:0008006" key="5">
    <source>
        <dbReference type="Google" id="ProtNLM"/>
    </source>
</evidence>
<dbReference type="EMBL" id="LR828257">
    <property type="protein sequence ID" value="CAD0325450.1"/>
    <property type="molecule type" value="Genomic_DNA"/>
</dbReference>
<sequence length="91" mass="10222">MAESILVYGPMASGKTLNAEAICQAYGLKRVVELDERLQRKGEDWPLSQNDVLMLTNDHALAERAAQRMRIQTVAIVEARERVGASWRAPR</sequence>
<protein>
    <recommendedName>
        <fullName evidence="5">Shikimate kinase</fullName>
    </recommendedName>
</protein>
<dbReference type="EMBL" id="LR828257">
    <property type="protein sequence ID" value="CAD0325459.1"/>
    <property type="molecule type" value="Genomic_DNA"/>
</dbReference>
<evidence type="ECO:0000313" key="4">
    <source>
        <dbReference type="Proteomes" id="UP001187425"/>
    </source>
</evidence>
<evidence type="ECO:0000313" key="2">
    <source>
        <dbReference type="EMBL" id="MDV7246840.1"/>
    </source>
</evidence>
<reference evidence="1 3" key="1">
    <citation type="submission" date="2020-07" db="EMBL/GenBank/DDBJ databases">
        <authorList>
            <person name="Pothier F. J."/>
        </authorList>
    </citation>
    <scope>NUCLEOTIDE SEQUENCE [LARGE SCALE GENOMIC DNA]</scope>
    <source>
        <strain evidence="1 3">CFBP 498</strain>
    </source>
</reference>
<accession>A0A6V7CZB0</accession>
<reference evidence="2 4" key="2">
    <citation type="submission" date="2023-10" db="EMBL/GenBank/DDBJ databases">
        <title>A new tool for lettuce pathogen research.</title>
        <authorList>
            <person name="Horton K.N."/>
            <person name="Cseke L.J."/>
            <person name="Badiwe M."/>
            <person name="Tesfaye D."/>
            <person name="Klein A."/>
            <person name="Su J."/>
            <person name="Potnis N."/>
            <person name="Gassmann W."/>
        </authorList>
    </citation>
    <scope>NUCLEOTIDE SEQUENCE [LARGE SCALE GENOMIC DNA]</scope>
    <source>
        <strain evidence="2 4">JSKH1901</strain>
    </source>
</reference>
<dbReference type="RefSeq" id="WP_074056802.1">
    <property type="nucleotide sequence ID" value="NZ_CP060399.1"/>
</dbReference>
<dbReference type="Proteomes" id="UP001187425">
    <property type="component" value="Unassembled WGS sequence"/>
</dbReference>
<gene>
    <name evidence="1" type="ORF">CFBP498_18600</name>
    <name evidence="2" type="ORF">R4K57_00035</name>
</gene>
<dbReference type="InterPro" id="IPR027417">
    <property type="entry name" value="P-loop_NTPase"/>
</dbReference>
<dbReference type="AlphaFoldDB" id="A0A6V7CZB0"/>
<dbReference type="EMBL" id="JAWMQI010000001">
    <property type="protein sequence ID" value="MDV7246840.1"/>
    <property type="molecule type" value="Genomic_DNA"/>
</dbReference>
<evidence type="ECO:0000313" key="1">
    <source>
        <dbReference type="EMBL" id="CAD0325450.1"/>
    </source>
</evidence>